<dbReference type="GO" id="GO:0005886">
    <property type="term" value="C:plasma membrane"/>
    <property type="evidence" value="ECO:0007669"/>
    <property type="project" value="TreeGrafter"/>
</dbReference>
<keyword evidence="2" id="KW-0418">Kinase</keyword>
<keyword evidence="3" id="KW-1185">Reference proteome</keyword>
<dbReference type="InterPro" id="IPR017438">
    <property type="entry name" value="ATP-NAD_kinase_N"/>
</dbReference>
<dbReference type="EMBL" id="SACL01000002">
    <property type="protein sequence ID" value="RVT97728.1"/>
    <property type="molecule type" value="Genomic_DNA"/>
</dbReference>
<evidence type="ECO:0000313" key="3">
    <source>
        <dbReference type="Proteomes" id="UP000282957"/>
    </source>
</evidence>
<dbReference type="InterPro" id="IPR050187">
    <property type="entry name" value="Lipid_Phosphate_FormReg"/>
</dbReference>
<dbReference type="Gene3D" id="3.40.50.10330">
    <property type="entry name" value="Probable inorganic polyphosphate/atp-NAD kinase, domain 1"/>
    <property type="match status" value="1"/>
</dbReference>
<protein>
    <submittedName>
        <fullName evidence="2">Diacylglycerol kinase family lipid kinase</fullName>
    </submittedName>
</protein>
<evidence type="ECO:0000313" key="2">
    <source>
        <dbReference type="EMBL" id="RVT97728.1"/>
    </source>
</evidence>
<dbReference type="OrthoDB" id="9815110at2"/>
<name>A0A437MJ85_9PROT</name>
<dbReference type="GO" id="GO:0016301">
    <property type="term" value="F:kinase activity"/>
    <property type="evidence" value="ECO:0007669"/>
    <property type="project" value="UniProtKB-KW"/>
</dbReference>
<dbReference type="SUPFAM" id="SSF111331">
    <property type="entry name" value="NAD kinase/diacylglycerol kinase-like"/>
    <property type="match status" value="1"/>
</dbReference>
<dbReference type="PANTHER" id="PTHR12358:SF106">
    <property type="entry name" value="LIPID KINASE YEGS"/>
    <property type="match status" value="1"/>
</dbReference>
<evidence type="ECO:0000259" key="1">
    <source>
        <dbReference type="PROSITE" id="PS50146"/>
    </source>
</evidence>
<feature type="domain" description="DAGKc" evidence="1">
    <location>
        <begin position="8"/>
        <end position="137"/>
    </location>
</feature>
<proteinExistence type="predicted"/>
<dbReference type="PROSITE" id="PS50146">
    <property type="entry name" value="DAGK"/>
    <property type="match status" value="1"/>
</dbReference>
<dbReference type="Gene3D" id="2.60.200.40">
    <property type="match status" value="1"/>
</dbReference>
<dbReference type="SMART" id="SM00046">
    <property type="entry name" value="DAGKc"/>
    <property type="match status" value="1"/>
</dbReference>
<dbReference type="InterPro" id="IPR001206">
    <property type="entry name" value="Diacylglycerol_kinase_cat_dom"/>
</dbReference>
<dbReference type="Proteomes" id="UP000282957">
    <property type="component" value="Unassembled WGS sequence"/>
</dbReference>
<dbReference type="AlphaFoldDB" id="A0A437MJ85"/>
<accession>A0A437MJ85</accession>
<organism evidence="2 3">
    <name type="scientific">Rhodovarius crocodyli</name>
    <dbReference type="NCBI Taxonomy" id="1979269"/>
    <lineage>
        <taxon>Bacteria</taxon>
        <taxon>Pseudomonadati</taxon>
        <taxon>Pseudomonadota</taxon>
        <taxon>Alphaproteobacteria</taxon>
        <taxon>Acetobacterales</taxon>
        <taxon>Roseomonadaceae</taxon>
        <taxon>Rhodovarius</taxon>
    </lineage>
</organism>
<gene>
    <name evidence="2" type="ORF">EOD42_07945</name>
</gene>
<dbReference type="PANTHER" id="PTHR12358">
    <property type="entry name" value="SPHINGOSINE KINASE"/>
    <property type="match status" value="1"/>
</dbReference>
<comment type="caution">
    <text evidence="2">The sequence shown here is derived from an EMBL/GenBank/DDBJ whole genome shotgun (WGS) entry which is preliminary data.</text>
</comment>
<reference evidence="2 3" key="1">
    <citation type="submission" date="2019-01" db="EMBL/GenBank/DDBJ databases">
        <authorList>
            <person name="Chen W.-M."/>
        </authorList>
    </citation>
    <scope>NUCLEOTIDE SEQUENCE [LARGE SCALE GENOMIC DNA]</scope>
    <source>
        <strain evidence="2 3">CCP-6</strain>
    </source>
</reference>
<dbReference type="GO" id="GO:0005524">
    <property type="term" value="F:ATP binding"/>
    <property type="evidence" value="ECO:0007669"/>
    <property type="project" value="UniProtKB-KW"/>
</dbReference>
<dbReference type="Pfam" id="PF00781">
    <property type="entry name" value="DAGK_cat"/>
    <property type="match status" value="1"/>
</dbReference>
<dbReference type="InterPro" id="IPR016064">
    <property type="entry name" value="NAD/diacylglycerol_kinase_sf"/>
</dbReference>
<sequence>MELSRSPGKAPPVLIIFNPVAGGSRRRRFARALRCLRGAGARVEIAETRHAGHAAVLAAEAARRGERLIVAGGGDGTVAEVAGGMAGSGATLGLLPLGTANVLAHELGLPIGPEQAAGVLMTGREVVLRPGIARYPGGRQRLFVQMLGAGFDAAVVTHLNPAEKRRFGKGAYLAESLRQIGAYRFPTILAGLDDAPMQAVASVIVSKGRLYAGRFVALPGASPLHAGFSVLRFTRGGPLATMIAGSALPLGLLHRVPGAVLERAGRVHLASASPVPAQADGDAAGELPVVIEDAPEGLPFLVP</sequence>
<keyword evidence="2" id="KW-0808">Transferase</keyword>